<dbReference type="InterPro" id="IPR050712">
    <property type="entry name" value="NAD(P)H-dep_reductase"/>
</dbReference>
<evidence type="ECO:0000259" key="1">
    <source>
        <dbReference type="Pfam" id="PF03358"/>
    </source>
</evidence>
<evidence type="ECO:0000313" key="2">
    <source>
        <dbReference type="EMBL" id="NNV55914.1"/>
    </source>
</evidence>
<dbReference type="GO" id="GO:0005829">
    <property type="term" value="C:cytosol"/>
    <property type="evidence" value="ECO:0007669"/>
    <property type="project" value="TreeGrafter"/>
</dbReference>
<keyword evidence="3" id="KW-1185">Reference proteome</keyword>
<name>A0A8J8FIX7_9BACT</name>
<dbReference type="GO" id="GO:0010181">
    <property type="term" value="F:FMN binding"/>
    <property type="evidence" value="ECO:0007669"/>
    <property type="project" value="TreeGrafter"/>
</dbReference>
<dbReference type="GO" id="GO:0016491">
    <property type="term" value="F:oxidoreductase activity"/>
    <property type="evidence" value="ECO:0007669"/>
    <property type="project" value="InterPro"/>
</dbReference>
<dbReference type="SUPFAM" id="SSF52218">
    <property type="entry name" value="Flavoproteins"/>
    <property type="match status" value="1"/>
</dbReference>
<dbReference type="Proteomes" id="UP000598971">
    <property type="component" value="Unassembled WGS sequence"/>
</dbReference>
<dbReference type="Pfam" id="PF03358">
    <property type="entry name" value="FMN_red"/>
    <property type="match status" value="1"/>
</dbReference>
<dbReference type="AlphaFoldDB" id="A0A8J8FIX7"/>
<dbReference type="PANTHER" id="PTHR30543">
    <property type="entry name" value="CHROMATE REDUCTASE"/>
    <property type="match status" value="1"/>
</dbReference>
<gene>
    <name evidence="2" type="ORF">GD597_10625</name>
</gene>
<reference evidence="2" key="1">
    <citation type="submission" date="2019-10" db="EMBL/GenBank/DDBJ databases">
        <title>Draft genome sequence of Panacibacter sp. KCS-6.</title>
        <authorList>
            <person name="Yim K.J."/>
        </authorList>
    </citation>
    <scope>NUCLEOTIDE SEQUENCE</scope>
    <source>
        <strain evidence="2">KCS-6</strain>
    </source>
</reference>
<sequence length="187" mass="21016">MNIEIIAASPRKESVSYRLALFLQQYIATTTDHNVNIIDVREWPLPSMQQEVYTNTEKAPADLQPLAKRMFDANGFIMVTPEYNGTYTSALKNLFDHFPKQSRKAFGIVTASPGIMGGMRASQQLQLFINALFGIGSPHMLITPMVDKKFDAAGNLLDESFKKNIDVFVKEYLWLAESLTPELQPAI</sequence>
<dbReference type="InterPro" id="IPR005025">
    <property type="entry name" value="FMN_Rdtase-like_dom"/>
</dbReference>
<dbReference type="InterPro" id="IPR029039">
    <property type="entry name" value="Flavoprotein-like_sf"/>
</dbReference>
<evidence type="ECO:0000313" key="3">
    <source>
        <dbReference type="Proteomes" id="UP000598971"/>
    </source>
</evidence>
<proteinExistence type="predicted"/>
<dbReference type="EMBL" id="WHPF01000007">
    <property type="protein sequence ID" value="NNV55914.1"/>
    <property type="molecule type" value="Genomic_DNA"/>
</dbReference>
<dbReference type="PANTHER" id="PTHR30543:SF21">
    <property type="entry name" value="NAD(P)H-DEPENDENT FMN REDUCTASE LOT6"/>
    <property type="match status" value="1"/>
</dbReference>
<comment type="caution">
    <text evidence="2">The sequence shown here is derived from an EMBL/GenBank/DDBJ whole genome shotgun (WGS) entry which is preliminary data.</text>
</comment>
<dbReference type="RefSeq" id="WP_171607858.1">
    <property type="nucleotide sequence ID" value="NZ_WHPF01000007.1"/>
</dbReference>
<protein>
    <submittedName>
        <fullName evidence="2">NADPH-dependent oxidoreductase</fullName>
    </submittedName>
</protein>
<accession>A0A8J8FIX7</accession>
<feature type="domain" description="NADPH-dependent FMN reductase-like" evidence="1">
    <location>
        <begin position="1"/>
        <end position="132"/>
    </location>
</feature>
<dbReference type="Gene3D" id="3.40.50.360">
    <property type="match status" value="1"/>
</dbReference>
<organism evidence="2 3">
    <name type="scientific">Limnovirga soli</name>
    <dbReference type="NCBI Taxonomy" id="2656915"/>
    <lineage>
        <taxon>Bacteria</taxon>
        <taxon>Pseudomonadati</taxon>
        <taxon>Bacteroidota</taxon>
        <taxon>Chitinophagia</taxon>
        <taxon>Chitinophagales</taxon>
        <taxon>Chitinophagaceae</taxon>
        <taxon>Limnovirga</taxon>
    </lineage>
</organism>